<proteinExistence type="predicted"/>
<comment type="caution">
    <text evidence="2">The sequence shown here is derived from an EMBL/GenBank/DDBJ whole genome shotgun (WGS) entry which is preliminary data.</text>
</comment>
<keyword evidence="3" id="KW-1185">Reference proteome</keyword>
<feature type="compositionally biased region" description="Polar residues" evidence="1">
    <location>
        <begin position="384"/>
        <end position="393"/>
    </location>
</feature>
<dbReference type="AlphaFoldDB" id="A0A7W3RB65"/>
<dbReference type="Proteomes" id="UP000539313">
    <property type="component" value="Unassembled WGS sequence"/>
</dbReference>
<evidence type="ECO:0000313" key="2">
    <source>
        <dbReference type="EMBL" id="MBA9006541.1"/>
    </source>
</evidence>
<evidence type="ECO:0000256" key="1">
    <source>
        <dbReference type="SAM" id="MobiDB-lite"/>
    </source>
</evidence>
<name>A0A7W3RB65_9ACTN</name>
<gene>
    <name evidence="2" type="ORF">HNR21_005423</name>
</gene>
<dbReference type="PANTHER" id="PTHR38479:SF2">
    <property type="entry name" value="WINGED HELIX DNA-BINDING DOMAIN-CONTAINING PROTEIN"/>
    <property type="match status" value="1"/>
</dbReference>
<evidence type="ECO:0008006" key="4">
    <source>
        <dbReference type="Google" id="ProtNLM"/>
    </source>
</evidence>
<dbReference type="RefSeq" id="WP_182707423.1">
    <property type="nucleotide sequence ID" value="NZ_JACJII010000001.1"/>
</dbReference>
<evidence type="ECO:0000313" key="3">
    <source>
        <dbReference type="Proteomes" id="UP000539313"/>
    </source>
</evidence>
<sequence>MATVSLAQARAHVLVKQGLAGRGLGSVLEAVDATGGIYGTAPTCYLSCAARIPSFRLADLDRELYSERSVVRLRAMRGMAYIEPLPLLPALLACTGEPRDKTLKRIARNAEMTEAQTLELADRIEAVLAGRPPMTVKEIREALGGDLPGNSGALQMTVALLGRYGRIVRTRARGSWRSDLYPYARWTDWLGAPVEEMDPAEARVEVARRYLRAYGPATADDLKWWTGWTKRDTLPALAALGEEATPVSLDGRDARVLTDELDALTSIGPQDGRGVRLLPVWDSYFMGYATTPAGRLRQVRAEDYPRVYDKSGNATSVVIRDGMAAGVWELDADAGTATVAPFGDDLPWDDVAAQVDALGHAIGTDLRMERAHVPGPLSDGPRNTFLSPISLRS</sequence>
<feature type="region of interest" description="Disordered" evidence="1">
    <location>
        <begin position="372"/>
        <end position="393"/>
    </location>
</feature>
<dbReference type="EMBL" id="JACJII010000001">
    <property type="protein sequence ID" value="MBA9006541.1"/>
    <property type="molecule type" value="Genomic_DNA"/>
</dbReference>
<dbReference type="InterPro" id="IPR009351">
    <property type="entry name" value="AlkZ-like"/>
</dbReference>
<accession>A0A7W3RB65</accession>
<protein>
    <recommendedName>
        <fullName evidence="4">Winged helix DNA-binding domain-containing protein</fullName>
    </recommendedName>
</protein>
<dbReference type="PANTHER" id="PTHR38479">
    <property type="entry name" value="LMO0824 PROTEIN"/>
    <property type="match status" value="1"/>
</dbReference>
<reference evidence="2 3" key="1">
    <citation type="submission" date="2020-08" db="EMBL/GenBank/DDBJ databases">
        <title>Sequencing the genomes of 1000 actinobacteria strains.</title>
        <authorList>
            <person name="Klenk H.-P."/>
        </authorList>
    </citation>
    <scope>NUCLEOTIDE SEQUENCE [LARGE SCALE GENOMIC DNA]</scope>
    <source>
        <strain evidence="2 3">DSM 45823</strain>
    </source>
</reference>
<organism evidence="2 3">
    <name type="scientific">Thermomonospora cellulosilytica</name>
    <dbReference type="NCBI Taxonomy" id="1411118"/>
    <lineage>
        <taxon>Bacteria</taxon>
        <taxon>Bacillati</taxon>
        <taxon>Actinomycetota</taxon>
        <taxon>Actinomycetes</taxon>
        <taxon>Streptosporangiales</taxon>
        <taxon>Thermomonosporaceae</taxon>
        <taxon>Thermomonospora</taxon>
    </lineage>
</organism>
<dbReference type="Pfam" id="PF06224">
    <property type="entry name" value="AlkZ-like"/>
    <property type="match status" value="1"/>
</dbReference>